<gene>
    <name evidence="1" type="ORF">OGAPHI_000016</name>
</gene>
<evidence type="ECO:0000313" key="2">
    <source>
        <dbReference type="Proteomes" id="UP000769157"/>
    </source>
</evidence>
<protein>
    <submittedName>
        <fullName evidence="1">Uncharacterized protein</fullName>
    </submittedName>
</protein>
<dbReference type="RefSeq" id="XP_046064945.1">
    <property type="nucleotide sequence ID" value="XM_046202597.1"/>
</dbReference>
<reference evidence="1" key="1">
    <citation type="journal article" date="2021" name="Open Biol.">
        <title>Shared evolutionary footprints suggest mitochondrial oxidative damage underlies multiple complex I losses in fungi.</title>
        <authorList>
            <person name="Schikora-Tamarit M.A."/>
            <person name="Marcet-Houben M."/>
            <person name="Nosek J."/>
            <person name="Gabaldon T."/>
        </authorList>
    </citation>
    <scope>NUCLEOTIDE SEQUENCE</scope>
    <source>
        <strain evidence="1">CBS6075</strain>
    </source>
</reference>
<dbReference type="GeneID" id="70231984"/>
<comment type="caution">
    <text evidence="1">The sequence shown here is derived from an EMBL/GenBank/DDBJ whole genome shotgun (WGS) entry which is preliminary data.</text>
</comment>
<accession>A0A9P8PHX2</accession>
<keyword evidence="2" id="KW-1185">Reference proteome</keyword>
<dbReference type="EMBL" id="JAEUBE010000042">
    <property type="protein sequence ID" value="KAH3671830.1"/>
    <property type="molecule type" value="Genomic_DNA"/>
</dbReference>
<dbReference type="Proteomes" id="UP000769157">
    <property type="component" value="Unassembled WGS sequence"/>
</dbReference>
<reference evidence="1" key="2">
    <citation type="submission" date="2021-01" db="EMBL/GenBank/DDBJ databases">
        <authorList>
            <person name="Schikora-Tamarit M.A."/>
        </authorList>
    </citation>
    <scope>NUCLEOTIDE SEQUENCE</scope>
    <source>
        <strain evidence="1">CBS6075</strain>
    </source>
</reference>
<organism evidence="1 2">
    <name type="scientific">Ogataea philodendri</name>
    <dbReference type="NCBI Taxonomy" id="1378263"/>
    <lineage>
        <taxon>Eukaryota</taxon>
        <taxon>Fungi</taxon>
        <taxon>Dikarya</taxon>
        <taxon>Ascomycota</taxon>
        <taxon>Saccharomycotina</taxon>
        <taxon>Pichiomycetes</taxon>
        <taxon>Pichiales</taxon>
        <taxon>Pichiaceae</taxon>
        <taxon>Ogataea</taxon>
    </lineage>
</organism>
<sequence length="317" mass="34408">MSTVDSFSVVNGWSYPSTAFIEWILLQRSSSSGRDVGKLVCSAELLGNGGSVTTTNDDGVAGLCALNTGFKHTLGTLGESLKLKHTRRSVPDDGLGLGNGVGVQLGGLLAVVQTLQVVGDSFLQSGVTDLGIWREVVSSDEINRQNDLDVVLLSLLNQLWNDLSTLLVKQRLTNVHFVDDLVEGEGHTTTNDQDIDLLKQVVNQLDLVRHLGTSQDSQEWSDWVLQSLGEALTLPSEVFLEPSSSMWNLKFSKRNTSPSEAPLTADSTSGPTESFKKFTFWPKRDSNSVATGFKVYLRLTSPFGLPKCEARTTAFGL</sequence>
<dbReference type="AlphaFoldDB" id="A0A9P8PHX2"/>
<proteinExistence type="predicted"/>
<evidence type="ECO:0000313" key="1">
    <source>
        <dbReference type="EMBL" id="KAH3671830.1"/>
    </source>
</evidence>
<name>A0A9P8PHX2_9ASCO</name>